<accession>A0A1H9TAF3</accession>
<dbReference type="OrthoDB" id="2863540at2"/>
<keyword evidence="2" id="KW-1185">Reference proteome</keyword>
<dbReference type="SUPFAM" id="SSF52833">
    <property type="entry name" value="Thioredoxin-like"/>
    <property type="match status" value="1"/>
</dbReference>
<sequence length="173" mass="19606">MNKVGIALIVFILAGMAYTTYSFVAGNAEGDISTVQRIHADEPIKLDNYIGKKKTILQFVAVPCECCSYSMPFIQQFVEEQDEIEVITIVFYGREKEILDKFENEYNATHEWGVDLDRILANHYDVSVSPTYVFFDEEGNELGTHPYIIATSDELGTRYEEAYNSYHGEAGDS</sequence>
<dbReference type="STRING" id="1601833.SAMN05518684_105185"/>
<dbReference type="Proteomes" id="UP000198571">
    <property type="component" value="Unassembled WGS sequence"/>
</dbReference>
<dbReference type="AlphaFoldDB" id="A0A1H9TAF3"/>
<dbReference type="InterPro" id="IPR036249">
    <property type="entry name" value="Thioredoxin-like_sf"/>
</dbReference>
<evidence type="ECO:0000313" key="1">
    <source>
        <dbReference type="EMBL" id="SER93613.1"/>
    </source>
</evidence>
<evidence type="ECO:0000313" key="2">
    <source>
        <dbReference type="Proteomes" id="UP000198571"/>
    </source>
</evidence>
<proteinExistence type="predicted"/>
<gene>
    <name evidence="1" type="ORF">SAMN05518684_105185</name>
</gene>
<protein>
    <submittedName>
        <fullName evidence="1">AhpC/TSA family protein</fullName>
    </submittedName>
</protein>
<dbReference type="RefSeq" id="WP_093049939.1">
    <property type="nucleotide sequence ID" value="NZ_FOGT01000005.1"/>
</dbReference>
<dbReference type="Gene3D" id="3.40.30.10">
    <property type="entry name" value="Glutaredoxin"/>
    <property type="match status" value="1"/>
</dbReference>
<organism evidence="1 2">
    <name type="scientific">Salipaludibacillus aurantiacus</name>
    <dbReference type="NCBI Taxonomy" id="1601833"/>
    <lineage>
        <taxon>Bacteria</taxon>
        <taxon>Bacillati</taxon>
        <taxon>Bacillota</taxon>
        <taxon>Bacilli</taxon>
        <taxon>Bacillales</taxon>
        <taxon>Bacillaceae</taxon>
    </lineage>
</organism>
<name>A0A1H9TAF3_9BACI</name>
<dbReference type="EMBL" id="FOGT01000005">
    <property type="protein sequence ID" value="SER93613.1"/>
    <property type="molecule type" value="Genomic_DNA"/>
</dbReference>
<reference evidence="2" key="1">
    <citation type="submission" date="2016-10" db="EMBL/GenBank/DDBJ databases">
        <authorList>
            <person name="Varghese N."/>
            <person name="Submissions S."/>
        </authorList>
    </citation>
    <scope>NUCLEOTIDE SEQUENCE [LARGE SCALE GENOMIC DNA]</scope>
    <source>
        <strain evidence="2">S9</strain>
    </source>
</reference>